<name>A0A3B4YBS1_SERLL</name>
<organism evidence="6 7">
    <name type="scientific">Seriola lalandi dorsalis</name>
    <dbReference type="NCBI Taxonomy" id="1841481"/>
    <lineage>
        <taxon>Eukaryota</taxon>
        <taxon>Metazoa</taxon>
        <taxon>Chordata</taxon>
        <taxon>Craniata</taxon>
        <taxon>Vertebrata</taxon>
        <taxon>Euteleostomi</taxon>
        <taxon>Actinopterygii</taxon>
        <taxon>Neopterygii</taxon>
        <taxon>Teleostei</taxon>
        <taxon>Neoteleostei</taxon>
        <taxon>Acanthomorphata</taxon>
        <taxon>Carangaria</taxon>
        <taxon>Carangiformes</taxon>
        <taxon>Carangidae</taxon>
        <taxon>Seriola</taxon>
    </lineage>
</organism>
<evidence type="ECO:0000256" key="1">
    <source>
        <dbReference type="ARBA" id="ARBA00022729"/>
    </source>
</evidence>
<keyword evidence="1 4" id="KW-0732">Signal</keyword>
<dbReference type="InterPro" id="IPR050488">
    <property type="entry name" value="Ig_Fc_receptor"/>
</dbReference>
<dbReference type="GO" id="GO:0004888">
    <property type="term" value="F:transmembrane signaling receptor activity"/>
    <property type="evidence" value="ECO:0007669"/>
    <property type="project" value="TreeGrafter"/>
</dbReference>
<feature type="signal peptide" evidence="4">
    <location>
        <begin position="1"/>
        <end position="19"/>
    </location>
</feature>
<dbReference type="PROSITE" id="PS50835">
    <property type="entry name" value="IG_LIKE"/>
    <property type="match status" value="1"/>
</dbReference>
<dbReference type="GeneTree" id="ENSGT01120000272409"/>
<dbReference type="GO" id="GO:0006955">
    <property type="term" value="P:immune response"/>
    <property type="evidence" value="ECO:0007669"/>
    <property type="project" value="TreeGrafter"/>
</dbReference>
<dbReference type="InterPro" id="IPR003599">
    <property type="entry name" value="Ig_sub"/>
</dbReference>
<feature type="chain" id="PRO_5017234678" description="Ig-like domain-containing protein" evidence="4">
    <location>
        <begin position="20"/>
        <end position="318"/>
    </location>
</feature>
<protein>
    <recommendedName>
        <fullName evidence="5">Ig-like domain-containing protein</fullName>
    </recommendedName>
</protein>
<feature type="region of interest" description="Disordered" evidence="3">
    <location>
        <begin position="97"/>
        <end position="120"/>
    </location>
</feature>
<dbReference type="PANTHER" id="PTHR11481">
    <property type="entry name" value="IMMUNOGLOBULIN FC RECEPTOR"/>
    <property type="match status" value="1"/>
</dbReference>
<dbReference type="SUPFAM" id="SSF48726">
    <property type="entry name" value="Immunoglobulin"/>
    <property type="match status" value="2"/>
</dbReference>
<dbReference type="Gene3D" id="2.60.40.10">
    <property type="entry name" value="Immunoglobulins"/>
    <property type="match status" value="2"/>
</dbReference>
<evidence type="ECO:0000259" key="5">
    <source>
        <dbReference type="PROSITE" id="PS50835"/>
    </source>
</evidence>
<reference evidence="6" key="2">
    <citation type="submission" date="2025-09" db="UniProtKB">
        <authorList>
            <consortium name="Ensembl"/>
        </authorList>
    </citation>
    <scope>IDENTIFICATION</scope>
</reference>
<dbReference type="SMART" id="SM00409">
    <property type="entry name" value="IG"/>
    <property type="match status" value="2"/>
</dbReference>
<reference evidence="6" key="1">
    <citation type="submission" date="2025-08" db="UniProtKB">
        <authorList>
            <consortium name="Ensembl"/>
        </authorList>
    </citation>
    <scope>IDENTIFICATION</scope>
</reference>
<keyword evidence="2" id="KW-1015">Disulfide bond</keyword>
<dbReference type="InterPro" id="IPR036179">
    <property type="entry name" value="Ig-like_dom_sf"/>
</dbReference>
<evidence type="ECO:0000313" key="6">
    <source>
        <dbReference type="Ensembl" id="ENSSLDP00000025433.1"/>
    </source>
</evidence>
<accession>A0A3B4YBS1</accession>
<dbReference type="InterPro" id="IPR007110">
    <property type="entry name" value="Ig-like_dom"/>
</dbReference>
<feature type="domain" description="Ig-like" evidence="5">
    <location>
        <begin position="166"/>
        <end position="229"/>
    </location>
</feature>
<evidence type="ECO:0000256" key="2">
    <source>
        <dbReference type="ARBA" id="ARBA00023157"/>
    </source>
</evidence>
<sequence length="318" mass="33679">QSVSLSLSVSVCQLHLSLCCSVSPHTSTVTQSLTRSPLTFSDLCPLVAGVCVLLSGQTVSAGERENISLNVSPNLQQFFIEDSVSLSCIGGGQTGGQTVGQTGGQTVKRTSGGQTGDCGSGFGTSDGSSCRVSGLSQSDSGVYWCETSSGETSLQVNISVTLKDGPFILEIPALPVMTGSDVTLRCRNKDGSTRAAYFLKNGIHTGDRVKVQELSISRVQESDEGFYSCSTDLFGPSPQSWLRVRVYHNKLMTYPVFTAPPPPPSVSVSRLLCHLVAVCPYCVCTVLMVPFTNFRGRTADGPMSVNSVITMFMISIVT</sequence>
<dbReference type="InterPro" id="IPR013783">
    <property type="entry name" value="Ig-like_fold"/>
</dbReference>
<keyword evidence="7" id="KW-1185">Reference proteome</keyword>
<dbReference type="GO" id="GO:0007166">
    <property type="term" value="P:cell surface receptor signaling pathway"/>
    <property type="evidence" value="ECO:0007669"/>
    <property type="project" value="TreeGrafter"/>
</dbReference>
<dbReference type="GO" id="GO:0009897">
    <property type="term" value="C:external side of plasma membrane"/>
    <property type="evidence" value="ECO:0007669"/>
    <property type="project" value="TreeGrafter"/>
</dbReference>
<evidence type="ECO:0000256" key="3">
    <source>
        <dbReference type="SAM" id="MobiDB-lite"/>
    </source>
</evidence>
<dbReference type="PANTHER" id="PTHR11481:SF64">
    <property type="entry name" value="FC RECEPTOR-LIKE PROTEIN 4"/>
    <property type="match status" value="1"/>
</dbReference>
<evidence type="ECO:0000256" key="4">
    <source>
        <dbReference type="SAM" id="SignalP"/>
    </source>
</evidence>
<dbReference type="Ensembl" id="ENSSLDT00000026224.1">
    <property type="protein sequence ID" value="ENSSLDP00000025433.1"/>
    <property type="gene ID" value="ENSSLDG00000019777.1"/>
</dbReference>
<dbReference type="AlphaFoldDB" id="A0A3B4YBS1"/>
<dbReference type="Proteomes" id="UP000261360">
    <property type="component" value="Unplaced"/>
</dbReference>
<proteinExistence type="predicted"/>
<evidence type="ECO:0000313" key="7">
    <source>
        <dbReference type="Proteomes" id="UP000261360"/>
    </source>
</evidence>